<name>A0A1J8Q317_9AGAM</name>
<gene>
    <name evidence="1" type="ORF">AZE42_13448</name>
</gene>
<proteinExistence type="predicted"/>
<evidence type="ECO:0000313" key="1">
    <source>
        <dbReference type="EMBL" id="OJA15998.1"/>
    </source>
</evidence>
<organism evidence="1 2">
    <name type="scientific">Rhizopogon vesiculosus</name>
    <dbReference type="NCBI Taxonomy" id="180088"/>
    <lineage>
        <taxon>Eukaryota</taxon>
        <taxon>Fungi</taxon>
        <taxon>Dikarya</taxon>
        <taxon>Basidiomycota</taxon>
        <taxon>Agaricomycotina</taxon>
        <taxon>Agaricomycetes</taxon>
        <taxon>Agaricomycetidae</taxon>
        <taxon>Boletales</taxon>
        <taxon>Suillineae</taxon>
        <taxon>Rhizopogonaceae</taxon>
        <taxon>Rhizopogon</taxon>
    </lineage>
</organism>
<protein>
    <submittedName>
        <fullName evidence="1">Uncharacterized protein</fullName>
    </submittedName>
</protein>
<comment type="caution">
    <text evidence="1">The sequence shown here is derived from an EMBL/GenBank/DDBJ whole genome shotgun (WGS) entry which is preliminary data.</text>
</comment>
<dbReference type="EMBL" id="LVVM01002749">
    <property type="protein sequence ID" value="OJA15998.1"/>
    <property type="molecule type" value="Genomic_DNA"/>
</dbReference>
<dbReference type="Proteomes" id="UP000183567">
    <property type="component" value="Unassembled WGS sequence"/>
</dbReference>
<reference evidence="1 2" key="1">
    <citation type="submission" date="2016-03" db="EMBL/GenBank/DDBJ databases">
        <title>Comparative genomics of the ectomycorrhizal sister species Rhizopogon vinicolor and Rhizopogon vesiculosus (Basidiomycota: Boletales) reveals a divergence of the mating type B locus.</title>
        <authorList>
            <person name="Mujic A.B."/>
            <person name="Kuo A."/>
            <person name="Tritt A."/>
            <person name="Lipzen A."/>
            <person name="Chen C."/>
            <person name="Johnson J."/>
            <person name="Sharma A."/>
            <person name="Barry K."/>
            <person name="Grigoriev I.V."/>
            <person name="Spatafora J.W."/>
        </authorList>
    </citation>
    <scope>NUCLEOTIDE SEQUENCE [LARGE SCALE GENOMIC DNA]</scope>
    <source>
        <strain evidence="1 2">AM-OR11-056</strain>
    </source>
</reference>
<dbReference type="AlphaFoldDB" id="A0A1J8Q317"/>
<accession>A0A1J8Q317</accession>
<keyword evidence="2" id="KW-1185">Reference proteome</keyword>
<sequence length="18" mass="2106">MLPSSYIVNQFSESYMLP</sequence>
<evidence type="ECO:0000313" key="2">
    <source>
        <dbReference type="Proteomes" id="UP000183567"/>
    </source>
</evidence>